<sequence>MRLLGPFGAALSASLLIGASGPVLPTSEPLELSAKRAVAEARVADAQVAKLQKAADQARTEAERIGARRAAAAQAISAAEARISAADANARVIAAQIELRRERLRREAAPATALLGGLAVMAERPPLLAILDQGSTEEFIRVRLLLDSTLPVIRARTATLRAELERGRQLQQRAELARADLVRSRNTLSIRKREFAELEAEAVKIANERGGEALGAGDIALARGEEAEQLVGEVQRGNQARAIASQLARLPAPPARPGSNGAVAGAPFPYVLPSDAAVTEGLGAVATNGIRSRGLTLATGRGSTVTVPASGTVRFSGPFRSYDAVVIIDHGNGWMSLLLNVASPLKPGEKVEIGQSLGRALGRIGVELSRNGQHVSPALIAGSSQSLSKGPKRVRKVRKLGT</sequence>
<dbReference type="Proteomes" id="UP000516105">
    <property type="component" value="Chromosome"/>
</dbReference>
<feature type="domain" description="M23ase beta-sheet core" evidence="3">
    <location>
        <begin position="292"/>
        <end position="361"/>
    </location>
</feature>
<evidence type="ECO:0000313" key="4">
    <source>
        <dbReference type="EMBL" id="QNP45178.1"/>
    </source>
</evidence>
<accession>A0ABX6T7H9</accession>
<dbReference type="EMBL" id="CP060782">
    <property type="protein sequence ID" value="QNP45178.1"/>
    <property type="molecule type" value="Genomic_DNA"/>
</dbReference>
<dbReference type="RefSeq" id="WP_187708134.1">
    <property type="nucleotide sequence ID" value="NZ_CP060782.1"/>
</dbReference>
<evidence type="ECO:0000259" key="3">
    <source>
        <dbReference type="Pfam" id="PF01551"/>
    </source>
</evidence>
<evidence type="ECO:0000313" key="5">
    <source>
        <dbReference type="Proteomes" id="UP000516105"/>
    </source>
</evidence>
<dbReference type="PANTHER" id="PTHR21666:SF270">
    <property type="entry name" value="MUREIN HYDROLASE ACTIVATOR ENVC"/>
    <property type="match status" value="1"/>
</dbReference>
<evidence type="ECO:0000256" key="2">
    <source>
        <dbReference type="SAM" id="MobiDB-lite"/>
    </source>
</evidence>
<dbReference type="CDD" id="cd12797">
    <property type="entry name" value="M23_peptidase"/>
    <property type="match status" value="1"/>
</dbReference>
<proteinExistence type="predicted"/>
<evidence type="ECO:0000256" key="1">
    <source>
        <dbReference type="SAM" id="Coils"/>
    </source>
</evidence>
<dbReference type="InterPro" id="IPR050570">
    <property type="entry name" value="Cell_wall_metabolism_enzyme"/>
</dbReference>
<reference evidence="4 5" key="1">
    <citation type="submission" date="2020-08" db="EMBL/GenBank/DDBJ databases">
        <title>Genome sequence of Sphingomonas sediminicola KACC 15039T.</title>
        <authorList>
            <person name="Hyun D.-W."/>
            <person name="Bae J.-W."/>
        </authorList>
    </citation>
    <scope>NUCLEOTIDE SEQUENCE [LARGE SCALE GENOMIC DNA]</scope>
    <source>
        <strain evidence="4 5">KACC 15039</strain>
    </source>
</reference>
<feature type="coiled-coil region" evidence="1">
    <location>
        <begin position="34"/>
        <end position="68"/>
    </location>
</feature>
<protein>
    <submittedName>
        <fullName evidence="4">Peptidoglycan DD-metalloendopeptidase family protein</fullName>
    </submittedName>
</protein>
<name>A0ABX6T7H9_9SPHN</name>
<keyword evidence="5" id="KW-1185">Reference proteome</keyword>
<keyword evidence="1" id="KW-0175">Coiled coil</keyword>
<dbReference type="Pfam" id="PF01551">
    <property type="entry name" value="Peptidase_M23"/>
    <property type="match status" value="1"/>
</dbReference>
<organism evidence="4 5">
    <name type="scientific">Sphingomonas sediminicola</name>
    <dbReference type="NCBI Taxonomy" id="386874"/>
    <lineage>
        <taxon>Bacteria</taxon>
        <taxon>Pseudomonadati</taxon>
        <taxon>Pseudomonadota</taxon>
        <taxon>Alphaproteobacteria</taxon>
        <taxon>Sphingomonadales</taxon>
        <taxon>Sphingomonadaceae</taxon>
        <taxon>Sphingomonas</taxon>
    </lineage>
</organism>
<feature type="region of interest" description="Disordered" evidence="2">
    <location>
        <begin position="383"/>
        <end position="402"/>
    </location>
</feature>
<dbReference type="InterPro" id="IPR011055">
    <property type="entry name" value="Dup_hybrid_motif"/>
</dbReference>
<dbReference type="InterPro" id="IPR016047">
    <property type="entry name" value="M23ase_b-sheet_dom"/>
</dbReference>
<feature type="compositionally biased region" description="Basic residues" evidence="2">
    <location>
        <begin position="390"/>
        <end position="402"/>
    </location>
</feature>
<dbReference type="Gene3D" id="2.70.70.10">
    <property type="entry name" value="Glucose Permease (Domain IIA)"/>
    <property type="match status" value="1"/>
</dbReference>
<dbReference type="PANTHER" id="PTHR21666">
    <property type="entry name" value="PEPTIDASE-RELATED"/>
    <property type="match status" value="1"/>
</dbReference>
<dbReference type="SUPFAM" id="SSF51261">
    <property type="entry name" value="Duplicated hybrid motif"/>
    <property type="match status" value="1"/>
</dbReference>
<gene>
    <name evidence="4" type="ORF">H9L14_11010</name>
</gene>